<dbReference type="KEGG" id="ccl:Clocl_2237"/>
<reference evidence="3 4" key="2">
    <citation type="journal article" date="2012" name="Stand. Genomic Sci.">
        <title>Complete Genome Sequence of Clostridium clariflavum DSM 19732.</title>
        <authorList>
            <person name="Izquierdo J.A."/>
            <person name="Goodwin L."/>
            <person name="Davenport K.W."/>
            <person name="Teshima H."/>
            <person name="Bruce D."/>
            <person name="Detter C."/>
            <person name="Tapia R."/>
            <person name="Han S."/>
            <person name="Land M."/>
            <person name="Hauser L."/>
            <person name="Jeffries C.D."/>
            <person name="Han J."/>
            <person name="Pitluck S."/>
            <person name="Nolan M."/>
            <person name="Chen A."/>
            <person name="Huntemann M."/>
            <person name="Mavromatis K."/>
            <person name="Mikhailova N."/>
            <person name="Liolios K."/>
            <person name="Woyke T."/>
            <person name="Lynd L.R."/>
        </authorList>
    </citation>
    <scope>NUCLEOTIDE SEQUENCE [LARGE SCALE GENOMIC DNA]</scope>
    <source>
        <strain evidence="4">DSM 19732 / NBRC 101661 / EBR45</strain>
    </source>
</reference>
<dbReference type="OrthoDB" id="390105at2"/>
<evidence type="ECO:0000313" key="3">
    <source>
        <dbReference type="EMBL" id="AEV68829.1"/>
    </source>
</evidence>
<dbReference type="EMBL" id="CP003065">
    <property type="protein sequence ID" value="AEV68829.1"/>
    <property type="molecule type" value="Genomic_DNA"/>
</dbReference>
<proteinExistence type="inferred from homology"/>
<name>G8LXS6_ACECE</name>
<dbReference type="PANTHER" id="PTHR37300:SF1">
    <property type="entry name" value="UPF0291 PROTEIN YNZC"/>
    <property type="match status" value="1"/>
</dbReference>
<evidence type="ECO:0000256" key="1">
    <source>
        <dbReference type="ARBA" id="ARBA00022490"/>
    </source>
</evidence>
<dbReference type="PANTHER" id="PTHR37300">
    <property type="entry name" value="UPF0291 PROTEIN CBO2609/CLC_2481"/>
    <property type="match status" value="1"/>
</dbReference>
<dbReference type="Pfam" id="PF05979">
    <property type="entry name" value="DUF896"/>
    <property type="match status" value="1"/>
</dbReference>
<dbReference type="GO" id="GO:0005737">
    <property type="term" value="C:cytoplasm"/>
    <property type="evidence" value="ECO:0007669"/>
    <property type="project" value="UniProtKB-SubCell"/>
</dbReference>
<keyword evidence="1 2" id="KW-0963">Cytoplasm</keyword>
<dbReference type="Gene3D" id="1.10.287.540">
    <property type="entry name" value="Helix hairpin bin"/>
    <property type="match status" value="1"/>
</dbReference>
<accession>G8LXS6</accession>
<evidence type="ECO:0000313" key="4">
    <source>
        <dbReference type="Proteomes" id="UP000005435"/>
    </source>
</evidence>
<evidence type="ECO:0000256" key="2">
    <source>
        <dbReference type="HAMAP-Rule" id="MF_01103"/>
    </source>
</evidence>
<dbReference type="STRING" id="720554.Clocl_2237"/>
<dbReference type="Proteomes" id="UP000005435">
    <property type="component" value="Chromosome"/>
</dbReference>
<comment type="similarity">
    <text evidence="2">Belongs to the UPF0291 family.</text>
</comment>
<gene>
    <name evidence="3" type="ordered locus">Clocl_2237</name>
</gene>
<reference evidence="4" key="1">
    <citation type="submission" date="2011-12" db="EMBL/GenBank/DDBJ databases">
        <title>Complete sequence of Clostridium clariflavum DSM 19732.</title>
        <authorList>
            <consortium name="US DOE Joint Genome Institute"/>
            <person name="Lucas S."/>
            <person name="Han J."/>
            <person name="Lapidus A."/>
            <person name="Cheng J.-F."/>
            <person name="Goodwin L."/>
            <person name="Pitluck S."/>
            <person name="Peters L."/>
            <person name="Teshima H."/>
            <person name="Detter J.C."/>
            <person name="Han C."/>
            <person name="Tapia R."/>
            <person name="Land M."/>
            <person name="Hauser L."/>
            <person name="Kyrpides N."/>
            <person name="Ivanova N."/>
            <person name="Pagani I."/>
            <person name="Kitzmiller T."/>
            <person name="Lynd L."/>
            <person name="Izquierdo J."/>
            <person name="Woyke T."/>
        </authorList>
    </citation>
    <scope>NUCLEOTIDE SEQUENCE [LARGE SCALE GENOMIC DNA]</scope>
    <source>
        <strain evidence="4">DSM 19732 / NBRC 101661 / EBR45</strain>
    </source>
</reference>
<dbReference type="eggNOG" id="COG4224">
    <property type="taxonomic scope" value="Bacteria"/>
</dbReference>
<dbReference type="SUPFAM" id="SSF158221">
    <property type="entry name" value="YnzC-like"/>
    <property type="match status" value="1"/>
</dbReference>
<organism evidence="3 4">
    <name type="scientific">Acetivibrio clariflavus (strain DSM 19732 / NBRC 101661 / EBR45)</name>
    <name type="common">Clostridium clariflavum</name>
    <dbReference type="NCBI Taxonomy" id="720554"/>
    <lineage>
        <taxon>Bacteria</taxon>
        <taxon>Bacillati</taxon>
        <taxon>Bacillota</taxon>
        <taxon>Clostridia</taxon>
        <taxon>Eubacteriales</taxon>
        <taxon>Oscillospiraceae</taxon>
        <taxon>Acetivibrio</taxon>
    </lineage>
</organism>
<sequence>MDQNRINRINELARKSKTVGLTPEEKQEQQRLRNEYINEFRNSLKSTLDSIVIMDEKGNKRPLKQKTNTTEKH</sequence>
<comment type="subcellular location">
    <subcellularLocation>
        <location evidence="2">Cytoplasm</location>
    </subcellularLocation>
</comment>
<dbReference type="HOGENOM" id="CLU_173137_2_1_9"/>
<protein>
    <recommendedName>
        <fullName evidence="2">UPF0291 protein Clocl_2237</fullName>
    </recommendedName>
</protein>
<dbReference type="RefSeq" id="WP_014255408.1">
    <property type="nucleotide sequence ID" value="NC_016627.1"/>
</dbReference>
<keyword evidence="4" id="KW-1185">Reference proteome</keyword>
<dbReference type="AlphaFoldDB" id="G8LXS6"/>
<dbReference type="HAMAP" id="MF_01103">
    <property type="entry name" value="UPF0291"/>
    <property type="match status" value="1"/>
</dbReference>
<dbReference type="InterPro" id="IPR009242">
    <property type="entry name" value="DUF896"/>
</dbReference>